<evidence type="ECO:0000313" key="1">
    <source>
        <dbReference type="EMBL" id="CAF9910095.1"/>
    </source>
</evidence>
<accession>A0A8H3ER11</accession>
<dbReference type="Proteomes" id="UP000664521">
    <property type="component" value="Unassembled WGS sequence"/>
</dbReference>
<reference evidence="1" key="1">
    <citation type="submission" date="2021-03" db="EMBL/GenBank/DDBJ databases">
        <authorList>
            <person name="Tagirdzhanova G."/>
        </authorList>
    </citation>
    <scope>NUCLEOTIDE SEQUENCE</scope>
</reference>
<gene>
    <name evidence="1" type="ORF">HETSPECPRED_009606</name>
</gene>
<name>A0A8H3ER11_9LECA</name>
<dbReference type="AlphaFoldDB" id="A0A8H3ER11"/>
<dbReference type="OrthoDB" id="62952at2759"/>
<evidence type="ECO:0000313" key="2">
    <source>
        <dbReference type="Proteomes" id="UP000664521"/>
    </source>
</evidence>
<comment type="caution">
    <text evidence="1">The sequence shown here is derived from an EMBL/GenBank/DDBJ whole genome shotgun (WGS) entry which is preliminary data.</text>
</comment>
<organism evidence="1 2">
    <name type="scientific">Heterodermia speciosa</name>
    <dbReference type="NCBI Taxonomy" id="116794"/>
    <lineage>
        <taxon>Eukaryota</taxon>
        <taxon>Fungi</taxon>
        <taxon>Dikarya</taxon>
        <taxon>Ascomycota</taxon>
        <taxon>Pezizomycotina</taxon>
        <taxon>Lecanoromycetes</taxon>
        <taxon>OSLEUM clade</taxon>
        <taxon>Lecanoromycetidae</taxon>
        <taxon>Caliciales</taxon>
        <taxon>Physciaceae</taxon>
        <taxon>Heterodermia</taxon>
    </lineage>
</organism>
<dbReference type="EMBL" id="CAJPDS010000008">
    <property type="protein sequence ID" value="CAF9910095.1"/>
    <property type="molecule type" value="Genomic_DNA"/>
</dbReference>
<keyword evidence="2" id="KW-1185">Reference proteome</keyword>
<proteinExistence type="predicted"/>
<protein>
    <submittedName>
        <fullName evidence="1">Uncharacterized protein</fullName>
    </submittedName>
</protein>
<sequence length="222" mass="25952">MRYNLTLLSLPPEIRRMVYRAILVADHNSEHWEWNLASLDAFNRRHGIIRVNSQLRQETQIYFYGSIPWQIRIDCFPRESWMRPERRKTLRILKTLSGWTSRMYIRELSLLFVIDQLVGSESEELSETLEFVDTVCGYFSTVQRLNIAWCDHFMRLGWDEKESTLLKPLANFQAGCSIAILEGHYQNSQKTREEFANCVDDIINGPGKAFSSLCSNPVRGPK</sequence>